<gene>
    <name evidence="2" type="ORF">ABHF33_08235</name>
</gene>
<dbReference type="KEGG" id="cmav:ABHF33_08235"/>
<feature type="transmembrane region" description="Helical" evidence="1">
    <location>
        <begin position="6"/>
        <end position="24"/>
    </location>
</feature>
<protein>
    <recommendedName>
        <fullName evidence="3">DUF3592 domain-containing protein</fullName>
    </recommendedName>
</protein>
<organism evidence="2">
    <name type="scientific">Chitinibacter mangrovi</name>
    <dbReference type="NCBI Taxonomy" id="3153927"/>
    <lineage>
        <taxon>Bacteria</taxon>
        <taxon>Pseudomonadati</taxon>
        <taxon>Pseudomonadota</taxon>
        <taxon>Betaproteobacteria</taxon>
        <taxon>Neisseriales</taxon>
        <taxon>Chitinibacteraceae</taxon>
        <taxon>Chitinibacter</taxon>
    </lineage>
</organism>
<accession>A0AAU7FBW1</accession>
<keyword evidence="1" id="KW-0812">Transmembrane</keyword>
<dbReference type="RefSeq" id="WP_348946514.1">
    <property type="nucleotide sequence ID" value="NZ_CP157355.1"/>
</dbReference>
<evidence type="ECO:0008006" key="3">
    <source>
        <dbReference type="Google" id="ProtNLM"/>
    </source>
</evidence>
<keyword evidence="1" id="KW-0472">Membrane</keyword>
<feature type="transmembrane region" description="Helical" evidence="1">
    <location>
        <begin position="101"/>
        <end position="122"/>
    </location>
</feature>
<dbReference type="EMBL" id="CP157355">
    <property type="protein sequence ID" value="XBM02240.1"/>
    <property type="molecule type" value="Genomic_DNA"/>
</dbReference>
<name>A0AAU7FBW1_9NEIS</name>
<reference evidence="2" key="1">
    <citation type="submission" date="2024-05" db="EMBL/GenBank/DDBJ databases">
        <authorList>
            <person name="Yang L."/>
            <person name="Pan L."/>
        </authorList>
    </citation>
    <scope>NUCLEOTIDE SEQUENCE</scope>
    <source>
        <strain evidence="2">FCG-7</strain>
    </source>
</reference>
<sequence length="123" mass="13718">MTLYFTFIGYGSIVLALWLLAYRIRFVLTATRITGTVRAVVTRNSLTEGTQSRHLKIAYRCPGQHEADYIADNSLLVYLYRAGEPIKLAVKNQRVIVNTPLNLLAAPTVLFAMGAITLYTLVP</sequence>
<proteinExistence type="predicted"/>
<evidence type="ECO:0000313" key="2">
    <source>
        <dbReference type="EMBL" id="XBM02240.1"/>
    </source>
</evidence>
<keyword evidence="1" id="KW-1133">Transmembrane helix</keyword>
<evidence type="ECO:0000256" key="1">
    <source>
        <dbReference type="SAM" id="Phobius"/>
    </source>
</evidence>
<dbReference type="AlphaFoldDB" id="A0AAU7FBW1"/>